<gene>
    <name evidence="1" type="ORF">BOTBODRAFT_55793</name>
</gene>
<reference evidence="2" key="1">
    <citation type="journal article" date="2014" name="Proc. Natl. Acad. Sci. U.S.A.">
        <title>Extensive sampling of basidiomycete genomes demonstrates inadequacy of the white-rot/brown-rot paradigm for wood decay fungi.</title>
        <authorList>
            <person name="Riley R."/>
            <person name="Salamov A.A."/>
            <person name="Brown D.W."/>
            <person name="Nagy L.G."/>
            <person name="Floudas D."/>
            <person name="Held B.W."/>
            <person name="Levasseur A."/>
            <person name="Lombard V."/>
            <person name="Morin E."/>
            <person name="Otillar R."/>
            <person name="Lindquist E.A."/>
            <person name="Sun H."/>
            <person name="LaButti K.M."/>
            <person name="Schmutz J."/>
            <person name="Jabbour D."/>
            <person name="Luo H."/>
            <person name="Baker S.E."/>
            <person name="Pisabarro A.G."/>
            <person name="Walton J.D."/>
            <person name="Blanchette R.A."/>
            <person name="Henrissat B."/>
            <person name="Martin F."/>
            <person name="Cullen D."/>
            <person name="Hibbett D.S."/>
            <person name="Grigoriev I.V."/>
        </authorList>
    </citation>
    <scope>NUCLEOTIDE SEQUENCE [LARGE SCALE GENOMIC DNA]</scope>
    <source>
        <strain evidence="2">FD-172 SS1</strain>
    </source>
</reference>
<evidence type="ECO:0000313" key="2">
    <source>
        <dbReference type="Proteomes" id="UP000027195"/>
    </source>
</evidence>
<protein>
    <submittedName>
        <fullName evidence="1">Uncharacterized protein</fullName>
    </submittedName>
</protein>
<dbReference type="Proteomes" id="UP000027195">
    <property type="component" value="Unassembled WGS sequence"/>
</dbReference>
<dbReference type="HOGENOM" id="CLU_792239_0_0_1"/>
<keyword evidence="2" id="KW-1185">Reference proteome</keyword>
<proteinExistence type="predicted"/>
<dbReference type="InParanoid" id="A0A067MEU7"/>
<dbReference type="EMBL" id="KL198040">
    <property type="protein sequence ID" value="KDQ14079.1"/>
    <property type="molecule type" value="Genomic_DNA"/>
</dbReference>
<sequence length="350" mass="39606">MSPPVQADASATNPGTYIASAVLPYMPYSTEKLHASTYREPTRNRLLQHVERISIDELNRATLEYFEQGLLARTIETSALPPKLYVPAEGFVTIDQTDWLKPPYIEATVGSWIQNIPCVTVEKLLQHLDPACEGWDFQPTVGKAAELVDLSWQRRVSDADNTVVNSRLSMEIKCPWNFTEKDLDTFINMREPPTVFTEEQKAKKAKNLNKYQKLWCQIYDYAIVQGARFFIVSTYESWVFGCFSKNYSTAWVAPPIHYNSRGPTLVQYLIYWVQSAMSAEGGWLIPEVCGELPIPQRAEPFTRREVQRKHHKQMCAIARADVATSSPIYSHKTARAAAVARATFAVSSAS</sequence>
<dbReference type="AlphaFoldDB" id="A0A067MEU7"/>
<organism evidence="1 2">
    <name type="scientific">Botryobasidium botryosum (strain FD-172 SS1)</name>
    <dbReference type="NCBI Taxonomy" id="930990"/>
    <lineage>
        <taxon>Eukaryota</taxon>
        <taxon>Fungi</taxon>
        <taxon>Dikarya</taxon>
        <taxon>Basidiomycota</taxon>
        <taxon>Agaricomycotina</taxon>
        <taxon>Agaricomycetes</taxon>
        <taxon>Cantharellales</taxon>
        <taxon>Botryobasidiaceae</taxon>
        <taxon>Botryobasidium</taxon>
    </lineage>
</organism>
<dbReference type="OrthoDB" id="2579508at2759"/>
<evidence type="ECO:0000313" key="1">
    <source>
        <dbReference type="EMBL" id="KDQ14079.1"/>
    </source>
</evidence>
<accession>A0A067MEU7</accession>
<name>A0A067MEU7_BOTB1</name>